<dbReference type="InterPro" id="IPR029068">
    <property type="entry name" value="Glyas_Bleomycin-R_OHBP_Dase"/>
</dbReference>
<dbReference type="Gene3D" id="3.30.720.120">
    <property type="match status" value="1"/>
</dbReference>
<evidence type="ECO:0000259" key="1">
    <source>
        <dbReference type="PROSITE" id="PS51819"/>
    </source>
</evidence>
<dbReference type="Proteomes" id="UP001497392">
    <property type="component" value="Unassembled WGS sequence"/>
</dbReference>
<reference evidence="2 3" key="1">
    <citation type="submission" date="2024-06" db="EMBL/GenBank/DDBJ databases">
        <authorList>
            <person name="Kraege A."/>
            <person name="Thomma B."/>
        </authorList>
    </citation>
    <scope>NUCLEOTIDE SEQUENCE [LARGE SCALE GENOMIC DNA]</scope>
</reference>
<name>A0ABP1G5Z7_9CHLO</name>
<dbReference type="Pfam" id="PF00903">
    <property type="entry name" value="Glyoxalase"/>
    <property type="match status" value="1"/>
</dbReference>
<sequence>MICPCLCYRDAKAALEWLEKAAGFTTLCMKPGEGEAVAHAELKLGTSVIMVATAKPELGRCSPADQAFAGAKTPSATHSIYIVASDFDAAYKRAKNAGANITKEPYITAYGSRDFELTDPEGGKWYFGTYAPDLEKSATASQVAELVLG</sequence>
<dbReference type="PANTHER" id="PTHR34109">
    <property type="entry name" value="BNAUNNG04460D PROTEIN-RELATED"/>
    <property type="match status" value="1"/>
</dbReference>
<dbReference type="InterPro" id="IPR037523">
    <property type="entry name" value="VOC_core"/>
</dbReference>
<proteinExistence type="predicted"/>
<dbReference type="EMBL" id="CAXHTA020000017">
    <property type="protein sequence ID" value="CAL5227569.1"/>
    <property type="molecule type" value="Genomic_DNA"/>
</dbReference>
<dbReference type="SUPFAM" id="SSF54593">
    <property type="entry name" value="Glyoxalase/Bleomycin resistance protein/Dihydroxybiphenyl dioxygenase"/>
    <property type="match status" value="1"/>
</dbReference>
<comment type="caution">
    <text evidence="2">The sequence shown here is derived from an EMBL/GenBank/DDBJ whole genome shotgun (WGS) entry which is preliminary data.</text>
</comment>
<dbReference type="PANTHER" id="PTHR34109:SF1">
    <property type="entry name" value="VOC DOMAIN-CONTAINING PROTEIN"/>
    <property type="match status" value="1"/>
</dbReference>
<dbReference type="PROSITE" id="PS51819">
    <property type="entry name" value="VOC"/>
    <property type="match status" value="1"/>
</dbReference>
<accession>A0ABP1G5Z7</accession>
<evidence type="ECO:0000313" key="2">
    <source>
        <dbReference type="EMBL" id="CAL5227569.1"/>
    </source>
</evidence>
<feature type="domain" description="VOC" evidence="1">
    <location>
        <begin position="1"/>
        <end position="130"/>
    </location>
</feature>
<dbReference type="Gene3D" id="3.30.720.110">
    <property type="match status" value="1"/>
</dbReference>
<evidence type="ECO:0000313" key="3">
    <source>
        <dbReference type="Proteomes" id="UP001497392"/>
    </source>
</evidence>
<gene>
    <name evidence="2" type="primary">g10563</name>
    <name evidence="2" type="ORF">VP750_LOCUS9475</name>
</gene>
<organism evidence="2 3">
    <name type="scientific">Coccomyxa viridis</name>
    <dbReference type="NCBI Taxonomy" id="1274662"/>
    <lineage>
        <taxon>Eukaryota</taxon>
        <taxon>Viridiplantae</taxon>
        <taxon>Chlorophyta</taxon>
        <taxon>core chlorophytes</taxon>
        <taxon>Trebouxiophyceae</taxon>
        <taxon>Trebouxiophyceae incertae sedis</taxon>
        <taxon>Coccomyxaceae</taxon>
        <taxon>Coccomyxa</taxon>
    </lineage>
</organism>
<dbReference type="InterPro" id="IPR004360">
    <property type="entry name" value="Glyas_Fos-R_dOase_dom"/>
</dbReference>
<protein>
    <submittedName>
        <fullName evidence="2">G10563 protein</fullName>
    </submittedName>
</protein>
<keyword evidence="3" id="KW-1185">Reference proteome</keyword>